<gene>
    <name evidence="6" type="ORF">G8770_12550</name>
</gene>
<accession>A0A9E5JWU5</accession>
<dbReference type="Pfam" id="PF00126">
    <property type="entry name" value="HTH_1"/>
    <property type="match status" value="1"/>
</dbReference>
<dbReference type="SUPFAM" id="SSF53850">
    <property type="entry name" value="Periplasmic binding protein-like II"/>
    <property type="match status" value="1"/>
</dbReference>
<keyword evidence="4" id="KW-0804">Transcription</keyword>
<keyword evidence="2" id="KW-0805">Transcription regulation</keyword>
<dbReference type="RefSeq" id="WP_167187055.1">
    <property type="nucleotide sequence ID" value="NZ_JAAONZ010000009.1"/>
</dbReference>
<dbReference type="InterPro" id="IPR058163">
    <property type="entry name" value="LysR-type_TF_proteobact-type"/>
</dbReference>
<keyword evidence="3" id="KW-0238">DNA-binding</keyword>
<keyword evidence="7" id="KW-1185">Reference proteome</keyword>
<dbReference type="InterPro" id="IPR036390">
    <property type="entry name" value="WH_DNA-bd_sf"/>
</dbReference>
<name>A0A9E5JWU5_9GAMM</name>
<dbReference type="SUPFAM" id="SSF46785">
    <property type="entry name" value="Winged helix' DNA-binding domain"/>
    <property type="match status" value="1"/>
</dbReference>
<sequence>MTRKGSSISPELLELFVMIAQHGSIASAARVLNMSPSLATRKIAKLESALSTRLFERTTRNMKITEAGSIALEWARRSQEAQSKMLDEIAVLQKKPSGLIRLVATQYAASEFLPFFLARFCAEYPLIRLSITTTDTLVNLIEDDYDLAVHAGRIPDCSLIAKPLQPFERVLCATPAYLKRRGYPLSPEALEKHDCLVHFSDEPRSWNFLFGKELVGQSIEPFVEANSYAVLLNMARESMGIARLGKPLVKDDIAAGRLVELMPEYRCVYSNEGRPCLWLLYPNRHVLNRTRLLIDFLQRHVEPVQP</sequence>
<dbReference type="Gene3D" id="3.40.190.290">
    <property type="match status" value="1"/>
</dbReference>
<dbReference type="InterPro" id="IPR000847">
    <property type="entry name" value="LysR_HTH_N"/>
</dbReference>
<dbReference type="Proteomes" id="UP000787472">
    <property type="component" value="Unassembled WGS sequence"/>
</dbReference>
<comment type="similarity">
    <text evidence="1">Belongs to the LysR transcriptional regulatory family.</text>
</comment>
<dbReference type="EMBL" id="JAAONZ010000009">
    <property type="protein sequence ID" value="NHO66370.1"/>
    <property type="molecule type" value="Genomic_DNA"/>
</dbReference>
<dbReference type="AlphaFoldDB" id="A0A9E5JWU5"/>
<evidence type="ECO:0000313" key="7">
    <source>
        <dbReference type="Proteomes" id="UP000787472"/>
    </source>
</evidence>
<proteinExistence type="inferred from homology"/>
<feature type="domain" description="HTH lysR-type" evidence="5">
    <location>
        <begin position="8"/>
        <end position="65"/>
    </location>
</feature>
<dbReference type="PROSITE" id="PS50931">
    <property type="entry name" value="HTH_LYSR"/>
    <property type="match status" value="1"/>
</dbReference>
<dbReference type="PANTHER" id="PTHR30537:SF5">
    <property type="entry name" value="HTH-TYPE TRANSCRIPTIONAL ACTIVATOR TTDR-RELATED"/>
    <property type="match status" value="1"/>
</dbReference>
<evidence type="ECO:0000256" key="4">
    <source>
        <dbReference type="ARBA" id="ARBA00023163"/>
    </source>
</evidence>
<comment type="caution">
    <text evidence="6">The sequence shown here is derived from an EMBL/GenBank/DDBJ whole genome shotgun (WGS) entry which is preliminary data.</text>
</comment>
<dbReference type="GO" id="GO:0003700">
    <property type="term" value="F:DNA-binding transcription factor activity"/>
    <property type="evidence" value="ECO:0007669"/>
    <property type="project" value="InterPro"/>
</dbReference>
<dbReference type="PANTHER" id="PTHR30537">
    <property type="entry name" value="HTH-TYPE TRANSCRIPTIONAL REGULATOR"/>
    <property type="match status" value="1"/>
</dbReference>
<evidence type="ECO:0000259" key="5">
    <source>
        <dbReference type="PROSITE" id="PS50931"/>
    </source>
</evidence>
<evidence type="ECO:0000256" key="2">
    <source>
        <dbReference type="ARBA" id="ARBA00023015"/>
    </source>
</evidence>
<dbReference type="InterPro" id="IPR005119">
    <property type="entry name" value="LysR_subst-bd"/>
</dbReference>
<dbReference type="GO" id="GO:0043565">
    <property type="term" value="F:sequence-specific DNA binding"/>
    <property type="evidence" value="ECO:0007669"/>
    <property type="project" value="TreeGrafter"/>
</dbReference>
<evidence type="ECO:0000313" key="6">
    <source>
        <dbReference type="EMBL" id="NHO66370.1"/>
    </source>
</evidence>
<dbReference type="CDD" id="cd08422">
    <property type="entry name" value="PBP2_CrgA_like"/>
    <property type="match status" value="1"/>
</dbReference>
<evidence type="ECO:0000256" key="3">
    <source>
        <dbReference type="ARBA" id="ARBA00023125"/>
    </source>
</evidence>
<dbReference type="GO" id="GO:0006351">
    <property type="term" value="P:DNA-templated transcription"/>
    <property type="evidence" value="ECO:0007669"/>
    <property type="project" value="TreeGrafter"/>
</dbReference>
<dbReference type="Pfam" id="PF03466">
    <property type="entry name" value="LysR_substrate"/>
    <property type="match status" value="1"/>
</dbReference>
<organism evidence="6 7">
    <name type="scientific">Pseudomaricurvus hydrocarbonicus</name>
    <dbReference type="NCBI Taxonomy" id="1470433"/>
    <lineage>
        <taxon>Bacteria</taxon>
        <taxon>Pseudomonadati</taxon>
        <taxon>Pseudomonadota</taxon>
        <taxon>Gammaproteobacteria</taxon>
        <taxon>Cellvibrionales</taxon>
        <taxon>Cellvibrionaceae</taxon>
        <taxon>Pseudomaricurvus</taxon>
    </lineage>
</organism>
<dbReference type="Gene3D" id="1.10.10.10">
    <property type="entry name" value="Winged helix-like DNA-binding domain superfamily/Winged helix DNA-binding domain"/>
    <property type="match status" value="1"/>
</dbReference>
<evidence type="ECO:0000256" key="1">
    <source>
        <dbReference type="ARBA" id="ARBA00009437"/>
    </source>
</evidence>
<dbReference type="InterPro" id="IPR036388">
    <property type="entry name" value="WH-like_DNA-bd_sf"/>
</dbReference>
<protein>
    <submittedName>
        <fullName evidence="6">LysR family transcriptional regulator</fullName>
    </submittedName>
</protein>
<reference evidence="6" key="1">
    <citation type="submission" date="2020-03" db="EMBL/GenBank/DDBJ databases">
        <authorList>
            <person name="Guo F."/>
        </authorList>
    </citation>
    <scope>NUCLEOTIDE SEQUENCE</scope>
    <source>
        <strain evidence="6">JCM 30134</strain>
    </source>
</reference>